<name>A0A2P2CH13_9ZZZZ</name>
<sequence>MMDQPTTTPSARARTNGPAARTGRWLTTHPVLGYVVPAWGRVAHPPLRTGRVGAPAPSPGRHGPDTCATT</sequence>
<accession>A0A2P2CH13</accession>
<reference evidence="2" key="1">
    <citation type="submission" date="2015-08" db="EMBL/GenBank/DDBJ databases">
        <authorList>
            <person name="Babu N.S."/>
            <person name="Beckwith C.J."/>
            <person name="Beseler K.G."/>
            <person name="Brison A."/>
            <person name="Carone J.V."/>
            <person name="Caskin T.P."/>
            <person name="Diamond M."/>
            <person name="Durham M.E."/>
            <person name="Foxe J.M."/>
            <person name="Go M."/>
            <person name="Henderson B.A."/>
            <person name="Jones I.B."/>
            <person name="McGettigan J.A."/>
            <person name="Micheletti S.J."/>
            <person name="Nasrallah M.E."/>
            <person name="Ortiz D."/>
            <person name="Piller C.R."/>
            <person name="Privatt S.R."/>
            <person name="Schneider S.L."/>
            <person name="Sharp S."/>
            <person name="Smith T.C."/>
            <person name="Stanton J.D."/>
            <person name="Ullery H.E."/>
            <person name="Wilson R.J."/>
            <person name="Serrano M.G."/>
            <person name="Buck G."/>
            <person name="Lee V."/>
            <person name="Wang Y."/>
            <person name="Carvalho R."/>
            <person name="Voegtly L."/>
            <person name="Shi R."/>
            <person name="Duckworth R."/>
            <person name="Johnson A."/>
            <person name="Loviza R."/>
            <person name="Walstead R."/>
            <person name="Shah Z."/>
            <person name="Kiflezghi M."/>
            <person name="Wade K."/>
            <person name="Ball S.L."/>
            <person name="Bradley K.W."/>
            <person name="Asai D.J."/>
            <person name="Bowman C.A."/>
            <person name="Russell D.A."/>
            <person name="Pope W.H."/>
            <person name="Jacobs-Sera D."/>
            <person name="Hendrix R.W."/>
            <person name="Hatfull G.F."/>
        </authorList>
    </citation>
    <scope>NUCLEOTIDE SEQUENCE</scope>
</reference>
<evidence type="ECO:0000313" key="2">
    <source>
        <dbReference type="EMBL" id="CUR61305.1"/>
    </source>
</evidence>
<evidence type="ECO:0000256" key="1">
    <source>
        <dbReference type="SAM" id="MobiDB-lite"/>
    </source>
</evidence>
<dbReference type="EMBL" id="CZKB01000017">
    <property type="protein sequence ID" value="CUR61305.1"/>
    <property type="molecule type" value="Genomic_DNA"/>
</dbReference>
<dbReference type="AlphaFoldDB" id="A0A2P2CH13"/>
<organism evidence="2">
    <name type="scientific">metagenome</name>
    <dbReference type="NCBI Taxonomy" id="256318"/>
    <lineage>
        <taxon>unclassified sequences</taxon>
        <taxon>metagenomes</taxon>
    </lineage>
</organism>
<feature type="compositionally biased region" description="Polar residues" evidence="1">
    <location>
        <begin position="1"/>
        <end position="10"/>
    </location>
</feature>
<protein>
    <submittedName>
        <fullName evidence="2">Uncharacterized protein</fullName>
    </submittedName>
</protein>
<feature type="region of interest" description="Disordered" evidence="1">
    <location>
        <begin position="1"/>
        <end position="24"/>
    </location>
</feature>
<proteinExistence type="predicted"/>
<gene>
    <name evidence="2" type="ORF">NOCA1240408</name>
</gene>
<feature type="region of interest" description="Disordered" evidence="1">
    <location>
        <begin position="44"/>
        <end position="70"/>
    </location>
</feature>